<dbReference type="Gene3D" id="6.10.30.10">
    <property type="match status" value="2"/>
</dbReference>
<evidence type="ECO:0000313" key="3">
    <source>
        <dbReference type="Proteomes" id="UP000432464"/>
    </source>
</evidence>
<dbReference type="InterPro" id="IPR002878">
    <property type="entry name" value="ChsH2_C"/>
</dbReference>
<dbReference type="SUPFAM" id="SSF50249">
    <property type="entry name" value="Nucleic acid-binding proteins"/>
    <property type="match status" value="2"/>
</dbReference>
<dbReference type="GO" id="GO:0003677">
    <property type="term" value="F:DNA binding"/>
    <property type="evidence" value="ECO:0007669"/>
    <property type="project" value="UniProtKB-KW"/>
</dbReference>
<comment type="caution">
    <text evidence="2">The sequence shown here is derived from an EMBL/GenBank/DDBJ whole genome shotgun (WGS) entry which is preliminary data.</text>
</comment>
<reference evidence="2 3" key="1">
    <citation type="submission" date="2019-11" db="EMBL/GenBank/DDBJ databases">
        <title>Nocardia sp. nov. CT2-14 isolated from soil.</title>
        <authorList>
            <person name="Kanchanasin P."/>
            <person name="Tanasupawat S."/>
            <person name="Yuki M."/>
            <person name="Kudo T."/>
        </authorList>
    </citation>
    <scope>NUCLEOTIDE SEQUENCE [LARGE SCALE GENOMIC DNA]</scope>
    <source>
        <strain evidence="2 3">CT2-14</strain>
    </source>
</reference>
<keyword evidence="2" id="KW-0238">DNA-binding</keyword>
<dbReference type="InterPro" id="IPR012340">
    <property type="entry name" value="NA-bd_OB-fold"/>
</dbReference>
<dbReference type="InterPro" id="IPR052513">
    <property type="entry name" value="Thioester_dehydratase-like"/>
</dbReference>
<feature type="domain" description="ChsH2 C-terminal OB-fold" evidence="1">
    <location>
        <begin position="68"/>
        <end position="131"/>
    </location>
</feature>
<dbReference type="EMBL" id="WMBB01000001">
    <property type="protein sequence ID" value="MTE11218.1"/>
    <property type="molecule type" value="Genomic_DNA"/>
</dbReference>
<feature type="domain" description="ChsH2 C-terminal OB-fold" evidence="1">
    <location>
        <begin position="224"/>
        <end position="289"/>
    </location>
</feature>
<accession>A0A6I3KR08</accession>
<dbReference type="Pfam" id="PF01796">
    <property type="entry name" value="OB_ChsH2_C"/>
    <property type="match status" value="2"/>
</dbReference>
<dbReference type="PANTHER" id="PTHR34075">
    <property type="entry name" value="BLR3430 PROTEIN"/>
    <property type="match status" value="1"/>
</dbReference>
<sequence length="321" mass="34961">MTLGNSEILSAPLRMKFDYTRSTGPIIGRFLTELRSGKVVGVRGSDGRVIVPPAEYDPKTSEPLSEFVQVSDVGTVQTWSWVAEPLPGQPFDRPFAYALIKLDGADTAILHAVDVASPADISTGMRVRARWAAERTGDIHDIAAFEPGETSAAPADSIVDAEPITGIVTPIDFSIKHTAAPQEAVFLKALMEGRLLGARARMDGKVYFPPRGADPRDGSPTDDYVEVSDKGIVTTFCIVNVPFMGQRLKPPYVAAYVLLDGADIPFLHLVLGIEASEVRMGMRVEAVWKPREEWGLSMANIDHFRPTGEPDADYDSFAHHL</sequence>
<evidence type="ECO:0000313" key="2">
    <source>
        <dbReference type="EMBL" id="MTE11218.1"/>
    </source>
</evidence>
<dbReference type="Proteomes" id="UP000432464">
    <property type="component" value="Unassembled WGS sequence"/>
</dbReference>
<dbReference type="RefSeq" id="WP_328289497.1">
    <property type="nucleotide sequence ID" value="NZ_WMBB01000001.1"/>
</dbReference>
<name>A0A6I3KR08_9NOCA</name>
<keyword evidence="3" id="KW-1185">Reference proteome</keyword>
<dbReference type="AlphaFoldDB" id="A0A6I3KR08"/>
<protein>
    <submittedName>
        <fullName evidence="2">DNA-binding protein</fullName>
    </submittedName>
</protein>
<organism evidence="2 3">
    <name type="scientific">Nocardia aurantiaca</name>
    <dbReference type="NCBI Taxonomy" id="2675850"/>
    <lineage>
        <taxon>Bacteria</taxon>
        <taxon>Bacillati</taxon>
        <taxon>Actinomycetota</taxon>
        <taxon>Actinomycetes</taxon>
        <taxon>Mycobacteriales</taxon>
        <taxon>Nocardiaceae</taxon>
        <taxon>Nocardia</taxon>
    </lineage>
</organism>
<proteinExistence type="predicted"/>
<gene>
    <name evidence="2" type="ORF">GLP40_00205</name>
</gene>
<evidence type="ECO:0000259" key="1">
    <source>
        <dbReference type="Pfam" id="PF01796"/>
    </source>
</evidence>
<dbReference type="PANTHER" id="PTHR34075:SF5">
    <property type="entry name" value="BLR3430 PROTEIN"/>
    <property type="match status" value="1"/>
</dbReference>